<dbReference type="GO" id="GO:0004359">
    <property type="term" value="F:glutaminase activity"/>
    <property type="evidence" value="ECO:0007669"/>
    <property type="project" value="InterPro"/>
</dbReference>
<dbReference type="InterPro" id="IPR003694">
    <property type="entry name" value="NAD_synthase"/>
</dbReference>
<keyword evidence="1" id="KW-0436">Ligase</keyword>
<reference evidence="2" key="2">
    <citation type="submission" date="2019-01" db="UniProtKB">
        <authorList>
            <consortium name="EnsemblPlants"/>
        </authorList>
    </citation>
    <scope>IDENTIFICATION</scope>
    <source>
        <strain evidence="2">cv. Heinz 1706</strain>
    </source>
</reference>
<keyword evidence="3" id="KW-1185">Reference proteome</keyword>
<dbReference type="InParanoid" id="A0A3Q7HU88"/>
<dbReference type="AlphaFoldDB" id="A0A3Q7HU88"/>
<dbReference type="Gramene" id="Solyc06g071240.2.1">
    <property type="protein sequence ID" value="Solyc06g071240.2.1"/>
    <property type="gene ID" value="Solyc06g071240.2"/>
</dbReference>
<dbReference type="GO" id="GO:0009435">
    <property type="term" value="P:NAD+ biosynthetic process"/>
    <property type="evidence" value="ECO:0007669"/>
    <property type="project" value="InterPro"/>
</dbReference>
<dbReference type="GO" id="GO:0003952">
    <property type="term" value="F:NAD+ synthase (glutamine-hydrolyzing) activity"/>
    <property type="evidence" value="ECO:0007669"/>
    <property type="project" value="InterPro"/>
</dbReference>
<dbReference type="Proteomes" id="UP000004994">
    <property type="component" value="Chromosome 6"/>
</dbReference>
<dbReference type="PANTHER" id="PTHR23090:SF9">
    <property type="entry name" value="GLUTAMINE-DEPENDENT NAD(+) SYNTHETASE"/>
    <property type="match status" value="1"/>
</dbReference>
<protein>
    <submittedName>
        <fullName evidence="2">Uncharacterized protein</fullName>
    </submittedName>
</protein>
<dbReference type="EnsemblPlants" id="Solyc06g071240.2.1">
    <property type="protein sequence ID" value="Solyc06g071240.2.1"/>
    <property type="gene ID" value="Solyc06g071240.2"/>
</dbReference>
<dbReference type="GO" id="GO:0005737">
    <property type="term" value="C:cytoplasm"/>
    <property type="evidence" value="ECO:0007669"/>
    <property type="project" value="InterPro"/>
</dbReference>
<sequence length="110" mass="12905">MDLRTFLKWFAIHLCYSFSTKIVASLPTAEVEPIRSNYSQCWKVVEDFLLSVSMFKVCPLILYRLGTKLTRAEVADKVKYFFKYYSIPSIDGQRRLAQVVRLTLESKHPY</sequence>
<reference evidence="2" key="1">
    <citation type="journal article" date="2012" name="Nature">
        <title>The tomato genome sequence provides insights into fleshy fruit evolution.</title>
        <authorList>
            <consortium name="Tomato Genome Consortium"/>
        </authorList>
    </citation>
    <scope>NUCLEOTIDE SEQUENCE [LARGE SCALE GENOMIC DNA]</scope>
    <source>
        <strain evidence="2">cv. Heinz 1706</strain>
    </source>
</reference>
<dbReference type="STRING" id="4081.A0A3Q7HU88"/>
<dbReference type="PANTHER" id="PTHR23090">
    <property type="entry name" value="NH 3 /GLUTAMINE-DEPENDENT NAD + SYNTHETASE"/>
    <property type="match status" value="1"/>
</dbReference>
<name>A0A3Q7HU88_SOLLC</name>
<proteinExistence type="predicted"/>
<evidence type="ECO:0000256" key="1">
    <source>
        <dbReference type="ARBA" id="ARBA00022598"/>
    </source>
</evidence>
<accession>A0A3Q7HU88</accession>
<evidence type="ECO:0000313" key="3">
    <source>
        <dbReference type="Proteomes" id="UP000004994"/>
    </source>
</evidence>
<dbReference type="PaxDb" id="4081-Solyc06g071240.1.1"/>
<evidence type="ECO:0000313" key="2">
    <source>
        <dbReference type="EnsemblPlants" id="Solyc06g071240.2.1"/>
    </source>
</evidence>
<organism evidence="2">
    <name type="scientific">Solanum lycopersicum</name>
    <name type="common">Tomato</name>
    <name type="synonym">Lycopersicon esculentum</name>
    <dbReference type="NCBI Taxonomy" id="4081"/>
    <lineage>
        <taxon>Eukaryota</taxon>
        <taxon>Viridiplantae</taxon>
        <taxon>Streptophyta</taxon>
        <taxon>Embryophyta</taxon>
        <taxon>Tracheophyta</taxon>
        <taxon>Spermatophyta</taxon>
        <taxon>Magnoliopsida</taxon>
        <taxon>eudicotyledons</taxon>
        <taxon>Gunneridae</taxon>
        <taxon>Pentapetalae</taxon>
        <taxon>asterids</taxon>
        <taxon>lamiids</taxon>
        <taxon>Solanales</taxon>
        <taxon>Solanaceae</taxon>
        <taxon>Solanoideae</taxon>
        <taxon>Solaneae</taxon>
        <taxon>Solanum</taxon>
        <taxon>Solanum subgen. Lycopersicon</taxon>
    </lineage>
</organism>